<dbReference type="SMART" id="SM00220">
    <property type="entry name" value="S_TKc"/>
    <property type="match status" value="1"/>
</dbReference>
<dbReference type="GO" id="GO:0004674">
    <property type="term" value="F:protein serine/threonine kinase activity"/>
    <property type="evidence" value="ECO:0007669"/>
    <property type="project" value="UniProtKB-EC"/>
</dbReference>
<dbReference type="RefSeq" id="WP_068257856.1">
    <property type="nucleotide sequence ID" value="NZ_LWSK01000001.1"/>
</dbReference>
<gene>
    <name evidence="3" type="primary">pknL_1</name>
    <name evidence="3" type="ORF">LF1_11340</name>
</gene>
<feature type="region of interest" description="Disordered" evidence="1">
    <location>
        <begin position="1"/>
        <end position="55"/>
    </location>
</feature>
<dbReference type="SUPFAM" id="SSF56112">
    <property type="entry name" value="Protein kinase-like (PK-like)"/>
    <property type="match status" value="1"/>
</dbReference>
<dbReference type="InterPro" id="IPR000719">
    <property type="entry name" value="Prot_kinase_dom"/>
</dbReference>
<evidence type="ECO:0000259" key="2">
    <source>
        <dbReference type="PROSITE" id="PS50011"/>
    </source>
</evidence>
<dbReference type="PANTHER" id="PTHR24361:SF785">
    <property type="entry name" value="DUAL SPECIFICITY MITOGEN-ACTIVATED PROTEIN KINASE KINASE 1"/>
    <property type="match status" value="1"/>
</dbReference>
<protein>
    <submittedName>
        <fullName evidence="3">Serine/threonine-protein kinase PknL</fullName>
        <ecNumber evidence="3">2.7.11.1</ecNumber>
    </submittedName>
</protein>
<dbReference type="EMBL" id="VRLW01000001">
    <property type="protein sequence ID" value="KAA1258612.1"/>
    <property type="molecule type" value="Genomic_DNA"/>
</dbReference>
<dbReference type="Gene3D" id="1.10.510.10">
    <property type="entry name" value="Transferase(Phosphotransferase) domain 1"/>
    <property type="match status" value="1"/>
</dbReference>
<evidence type="ECO:0000256" key="1">
    <source>
        <dbReference type="SAM" id="MobiDB-lite"/>
    </source>
</evidence>
<evidence type="ECO:0000313" key="4">
    <source>
        <dbReference type="Proteomes" id="UP000322699"/>
    </source>
</evidence>
<keyword evidence="3" id="KW-0808">Transferase</keyword>
<evidence type="ECO:0000313" key="3">
    <source>
        <dbReference type="EMBL" id="KAA1258612.1"/>
    </source>
</evidence>
<dbReference type="PANTHER" id="PTHR24361">
    <property type="entry name" value="MITOGEN-ACTIVATED KINASE KINASE KINASE"/>
    <property type="match status" value="1"/>
</dbReference>
<reference evidence="3 4" key="1">
    <citation type="submission" date="2019-08" db="EMBL/GenBank/DDBJ databases">
        <title>Deep-cultivation of Planctomycetes and their phenomic and genomic characterization uncovers novel biology.</title>
        <authorList>
            <person name="Wiegand S."/>
            <person name="Jogler M."/>
            <person name="Boedeker C."/>
            <person name="Pinto D."/>
            <person name="Vollmers J."/>
            <person name="Rivas-Marin E."/>
            <person name="Kohn T."/>
            <person name="Peeters S.H."/>
            <person name="Heuer A."/>
            <person name="Rast P."/>
            <person name="Oberbeckmann S."/>
            <person name="Bunk B."/>
            <person name="Jeske O."/>
            <person name="Meyerdierks A."/>
            <person name="Storesund J.E."/>
            <person name="Kallscheuer N."/>
            <person name="Luecker S."/>
            <person name="Lage O.M."/>
            <person name="Pohl T."/>
            <person name="Merkel B.J."/>
            <person name="Hornburger P."/>
            <person name="Mueller R.-W."/>
            <person name="Bruemmer F."/>
            <person name="Labrenz M."/>
            <person name="Spormann A.M."/>
            <person name="Op Den Camp H."/>
            <person name="Overmann J."/>
            <person name="Amann R."/>
            <person name="Jetten M.S.M."/>
            <person name="Mascher T."/>
            <person name="Medema M.H."/>
            <person name="Devos D.P."/>
            <person name="Kaster A.-K."/>
            <person name="Ovreas L."/>
            <person name="Rohde M."/>
            <person name="Galperin M.Y."/>
            <person name="Jogler C."/>
        </authorList>
    </citation>
    <scope>NUCLEOTIDE SEQUENCE [LARGE SCALE GENOMIC DNA]</scope>
    <source>
        <strain evidence="3 4">LF1</strain>
    </source>
</reference>
<keyword evidence="4" id="KW-1185">Reference proteome</keyword>
<organism evidence="3 4">
    <name type="scientific">Rubripirellula obstinata</name>
    <dbReference type="NCBI Taxonomy" id="406547"/>
    <lineage>
        <taxon>Bacteria</taxon>
        <taxon>Pseudomonadati</taxon>
        <taxon>Planctomycetota</taxon>
        <taxon>Planctomycetia</taxon>
        <taxon>Pirellulales</taxon>
        <taxon>Pirellulaceae</taxon>
        <taxon>Rubripirellula</taxon>
    </lineage>
</organism>
<dbReference type="PROSITE" id="PS00108">
    <property type="entry name" value="PROTEIN_KINASE_ST"/>
    <property type="match status" value="1"/>
</dbReference>
<accession>A0A5B1CEG6</accession>
<dbReference type="InterPro" id="IPR008271">
    <property type="entry name" value="Ser/Thr_kinase_AS"/>
</dbReference>
<dbReference type="CDD" id="cd14014">
    <property type="entry name" value="STKc_PknB_like"/>
    <property type="match status" value="1"/>
</dbReference>
<feature type="compositionally biased region" description="Polar residues" evidence="1">
    <location>
        <begin position="18"/>
        <end position="28"/>
    </location>
</feature>
<dbReference type="EC" id="2.7.11.1" evidence="3"/>
<dbReference type="GO" id="GO:0005737">
    <property type="term" value="C:cytoplasm"/>
    <property type="evidence" value="ECO:0007669"/>
    <property type="project" value="TreeGrafter"/>
</dbReference>
<dbReference type="AlphaFoldDB" id="A0A5B1CEG6"/>
<dbReference type="Pfam" id="PF00069">
    <property type="entry name" value="Pkinase"/>
    <property type="match status" value="1"/>
</dbReference>
<dbReference type="OrthoDB" id="9788659at2"/>
<feature type="compositionally biased region" description="Polar residues" evidence="1">
    <location>
        <begin position="1"/>
        <end position="10"/>
    </location>
</feature>
<keyword evidence="3" id="KW-0418">Kinase</keyword>
<dbReference type="PROSITE" id="PS50011">
    <property type="entry name" value="PROTEIN_KINASE_DOM"/>
    <property type="match status" value="1"/>
</dbReference>
<feature type="domain" description="Protein kinase" evidence="2">
    <location>
        <begin position="163"/>
        <end position="423"/>
    </location>
</feature>
<dbReference type="GO" id="GO:0005524">
    <property type="term" value="F:ATP binding"/>
    <property type="evidence" value="ECO:0007669"/>
    <property type="project" value="InterPro"/>
</dbReference>
<sequence>MDSSESNDNAPSGLGETLDQTPAETIQSPAALDATQDATDPAVTQELTSKSTQGEIDFDDDESVYVNDVFSSREALVAHLTRLYGHLPSMKRLLDELAIPVDDESIQDVFAEFVVRARERLDELPFAPDLDCLRLNLLLSVESGRQAVLKTLPSKRTPTPAYYHPVQVLGAGAQGVVYKVYASDQWRVVKVSKTDFNRAITEEQKTREINRKKRFLREARSLSRIDHKNIIRQFASGELSANESFCEIEFVDGGTLSECTENLDRHSPLYEQLGLFLFAQVAQGLAHVHPRSENSSIGIIHRDIKADNILVSRDGQCKVADFGMAQLDSSSSMTQGGFLGTPTHTPPEQHHGEAVANSDVYALACTIYRYFTGKNLFTGGTVMKILHNTPSRSRLMISSQPIYVSFWIECWPRHRPTDPACRK</sequence>
<comment type="caution">
    <text evidence="3">The sequence shown here is derived from an EMBL/GenBank/DDBJ whole genome shotgun (WGS) entry which is preliminary data.</text>
</comment>
<proteinExistence type="predicted"/>
<name>A0A5B1CEG6_9BACT</name>
<dbReference type="Proteomes" id="UP000322699">
    <property type="component" value="Unassembled WGS sequence"/>
</dbReference>
<feature type="compositionally biased region" description="Polar residues" evidence="1">
    <location>
        <begin position="45"/>
        <end position="54"/>
    </location>
</feature>
<dbReference type="InterPro" id="IPR011009">
    <property type="entry name" value="Kinase-like_dom_sf"/>
</dbReference>
<dbReference type="InterPro" id="IPR053235">
    <property type="entry name" value="Ser_Thr_kinase"/>
</dbReference>